<organism evidence="3 4">
    <name type="scientific">Komagataeibacter saccharivorans</name>
    <dbReference type="NCBI Taxonomy" id="265959"/>
    <lineage>
        <taxon>Bacteria</taxon>
        <taxon>Pseudomonadati</taxon>
        <taxon>Pseudomonadota</taxon>
        <taxon>Alphaproteobacteria</taxon>
        <taxon>Acetobacterales</taxon>
        <taxon>Acetobacteraceae</taxon>
        <taxon>Komagataeibacter</taxon>
    </lineage>
</organism>
<name>A0A347WEY6_9PROT</name>
<evidence type="ECO:0000256" key="2">
    <source>
        <dbReference type="SAM" id="MobiDB-lite"/>
    </source>
</evidence>
<feature type="coiled-coil region" evidence="1">
    <location>
        <begin position="12"/>
        <end position="39"/>
    </location>
</feature>
<dbReference type="EMBL" id="CP023036">
    <property type="protein sequence ID" value="AXY23429.1"/>
    <property type="molecule type" value="Genomic_DNA"/>
</dbReference>
<evidence type="ECO:0000256" key="1">
    <source>
        <dbReference type="SAM" id="Coils"/>
    </source>
</evidence>
<feature type="compositionally biased region" description="Low complexity" evidence="2">
    <location>
        <begin position="121"/>
        <end position="143"/>
    </location>
</feature>
<sequence>MTRSSVPQTPDMDTLRHELAALRAERDEAVSARTALEADLARSAEQASTARTRADRAVIRAEARALAARMGAVEPADVVRLVDLSGVTLGDDGLPQGLDTIMQAARESRAYLFTTPQPVSGAATGTTAAGPAPRAGDPAPFDARTAGARDVRAAAGAAGLRWPVAN</sequence>
<feature type="region of interest" description="Disordered" evidence="2">
    <location>
        <begin position="117"/>
        <end position="143"/>
    </location>
</feature>
<dbReference type="Pfam" id="PF06810">
    <property type="entry name" value="Phage_scaffold"/>
    <property type="match status" value="1"/>
</dbReference>
<dbReference type="RefSeq" id="WP_162900489.1">
    <property type="nucleotide sequence ID" value="NZ_CP023036.1"/>
</dbReference>
<reference evidence="3 4" key="1">
    <citation type="submission" date="2017-08" db="EMBL/GenBank/DDBJ databases">
        <title>Complete genome sequence of Gluconacetobacter saccharivorans CV1 isolated from Fermented Vinegar.</title>
        <authorList>
            <person name="Kim S.-Y."/>
        </authorList>
    </citation>
    <scope>NUCLEOTIDE SEQUENCE [LARGE SCALE GENOMIC DNA]</scope>
    <source>
        <strain evidence="3 4">CV1</strain>
    </source>
</reference>
<proteinExistence type="predicted"/>
<keyword evidence="4" id="KW-1185">Reference proteome</keyword>
<dbReference type="Proteomes" id="UP000264120">
    <property type="component" value="Chromosome"/>
</dbReference>
<evidence type="ECO:0000313" key="3">
    <source>
        <dbReference type="EMBL" id="AXY23429.1"/>
    </source>
</evidence>
<dbReference type="InterPro" id="IPR009636">
    <property type="entry name" value="SCAF"/>
</dbReference>
<dbReference type="KEGG" id="ksc:CD178_02682"/>
<evidence type="ECO:0000313" key="4">
    <source>
        <dbReference type="Proteomes" id="UP000264120"/>
    </source>
</evidence>
<protein>
    <recommendedName>
        <fullName evidence="5">Phage minor structural protein GP20</fullName>
    </recommendedName>
</protein>
<gene>
    <name evidence="3" type="ORF">CD178_02682</name>
</gene>
<evidence type="ECO:0008006" key="5">
    <source>
        <dbReference type="Google" id="ProtNLM"/>
    </source>
</evidence>
<keyword evidence="1" id="KW-0175">Coiled coil</keyword>
<accession>A0A347WEY6</accession>
<dbReference type="AlphaFoldDB" id="A0A347WEY6"/>